<keyword evidence="3" id="KW-1185">Reference proteome</keyword>
<feature type="compositionally biased region" description="Basic and acidic residues" evidence="1">
    <location>
        <begin position="66"/>
        <end position="96"/>
    </location>
</feature>
<feature type="compositionally biased region" description="Acidic residues" evidence="1">
    <location>
        <begin position="1"/>
        <end position="10"/>
    </location>
</feature>
<evidence type="ECO:0000313" key="2">
    <source>
        <dbReference type="EMBL" id="KAK7943593.1"/>
    </source>
</evidence>
<comment type="caution">
    <text evidence="2">The sequence shown here is derived from an EMBL/GenBank/DDBJ whole genome shotgun (WGS) entry which is preliminary data.</text>
</comment>
<feature type="region of interest" description="Disordered" evidence="1">
    <location>
        <begin position="1"/>
        <end position="44"/>
    </location>
</feature>
<evidence type="ECO:0000313" key="3">
    <source>
        <dbReference type="Proteomes" id="UP001391051"/>
    </source>
</evidence>
<organism evidence="2 3">
    <name type="scientific">Apiospora aurea</name>
    <dbReference type="NCBI Taxonomy" id="335848"/>
    <lineage>
        <taxon>Eukaryota</taxon>
        <taxon>Fungi</taxon>
        <taxon>Dikarya</taxon>
        <taxon>Ascomycota</taxon>
        <taxon>Pezizomycotina</taxon>
        <taxon>Sordariomycetes</taxon>
        <taxon>Xylariomycetidae</taxon>
        <taxon>Amphisphaeriales</taxon>
        <taxon>Apiosporaceae</taxon>
        <taxon>Apiospora</taxon>
    </lineage>
</organism>
<sequence length="173" mass="18984">MAPGVVDDEASNGTTGVALRPKEDKTEATEEATSLAATTTGHAHAEEQQHQKCCCCCQLRSKEAVKEKAEDNKKEASTDSKTKEQKDDETGEKKEGDAEEDKEAQDQTMKCEIKHLDRKYDDKDEAFFAEASNSPPAPPSRTTDFIPTAQGRDREARAEGLVASVRFLHRAAL</sequence>
<accession>A0ABR1Q0R6</accession>
<dbReference type="EMBL" id="JAQQWE010000008">
    <property type="protein sequence ID" value="KAK7943593.1"/>
    <property type="molecule type" value="Genomic_DNA"/>
</dbReference>
<name>A0ABR1Q0R6_9PEZI</name>
<reference evidence="2 3" key="1">
    <citation type="submission" date="2023-01" db="EMBL/GenBank/DDBJ databases">
        <title>Analysis of 21 Apiospora genomes using comparative genomics revels a genus with tremendous synthesis potential of carbohydrate active enzymes and secondary metabolites.</title>
        <authorList>
            <person name="Sorensen T."/>
        </authorList>
    </citation>
    <scope>NUCLEOTIDE SEQUENCE [LARGE SCALE GENOMIC DNA]</scope>
    <source>
        <strain evidence="2 3">CBS 24483</strain>
    </source>
</reference>
<feature type="region of interest" description="Disordered" evidence="1">
    <location>
        <begin position="66"/>
        <end position="108"/>
    </location>
</feature>
<dbReference type="RefSeq" id="XP_066695624.1">
    <property type="nucleotide sequence ID" value="XM_066848928.1"/>
</dbReference>
<feature type="region of interest" description="Disordered" evidence="1">
    <location>
        <begin position="127"/>
        <end position="154"/>
    </location>
</feature>
<feature type="compositionally biased region" description="Low complexity" evidence="1">
    <location>
        <begin position="31"/>
        <end position="42"/>
    </location>
</feature>
<dbReference type="GeneID" id="92081990"/>
<dbReference type="Proteomes" id="UP001391051">
    <property type="component" value="Unassembled WGS sequence"/>
</dbReference>
<gene>
    <name evidence="2" type="ORF">PG986_012706</name>
</gene>
<protein>
    <submittedName>
        <fullName evidence="2">Uncharacterized protein</fullName>
    </submittedName>
</protein>
<proteinExistence type="predicted"/>
<evidence type="ECO:0000256" key="1">
    <source>
        <dbReference type="SAM" id="MobiDB-lite"/>
    </source>
</evidence>